<protein>
    <submittedName>
        <fullName evidence="1">Uncharacterized protein</fullName>
    </submittedName>
</protein>
<dbReference type="AlphaFoldDB" id="A0AAD8JRF3"/>
<gene>
    <name evidence="1" type="ORF">QVD17_41869</name>
</gene>
<keyword evidence="2" id="KW-1185">Reference proteome</keyword>
<accession>A0AAD8JRF3</accession>
<dbReference type="Proteomes" id="UP001229421">
    <property type="component" value="Unassembled WGS sequence"/>
</dbReference>
<proteinExistence type="predicted"/>
<evidence type="ECO:0000313" key="2">
    <source>
        <dbReference type="Proteomes" id="UP001229421"/>
    </source>
</evidence>
<comment type="caution">
    <text evidence="1">The sequence shown here is derived from an EMBL/GenBank/DDBJ whole genome shotgun (WGS) entry which is preliminary data.</text>
</comment>
<dbReference type="EMBL" id="JAUHHV010000012">
    <property type="protein sequence ID" value="KAK1406495.1"/>
    <property type="molecule type" value="Genomic_DNA"/>
</dbReference>
<evidence type="ECO:0000313" key="1">
    <source>
        <dbReference type="EMBL" id="KAK1406495.1"/>
    </source>
</evidence>
<name>A0AAD8JRF3_TARER</name>
<reference evidence="1" key="1">
    <citation type="journal article" date="2023" name="bioRxiv">
        <title>Improved chromosome-level genome assembly for marigold (Tagetes erecta).</title>
        <authorList>
            <person name="Jiang F."/>
            <person name="Yuan L."/>
            <person name="Wang S."/>
            <person name="Wang H."/>
            <person name="Xu D."/>
            <person name="Wang A."/>
            <person name="Fan W."/>
        </authorList>
    </citation>
    <scope>NUCLEOTIDE SEQUENCE</scope>
    <source>
        <strain evidence="1">WSJ</strain>
        <tissue evidence="1">Leaf</tissue>
    </source>
</reference>
<organism evidence="1 2">
    <name type="scientific">Tagetes erecta</name>
    <name type="common">African marigold</name>
    <dbReference type="NCBI Taxonomy" id="13708"/>
    <lineage>
        <taxon>Eukaryota</taxon>
        <taxon>Viridiplantae</taxon>
        <taxon>Streptophyta</taxon>
        <taxon>Embryophyta</taxon>
        <taxon>Tracheophyta</taxon>
        <taxon>Spermatophyta</taxon>
        <taxon>Magnoliopsida</taxon>
        <taxon>eudicotyledons</taxon>
        <taxon>Gunneridae</taxon>
        <taxon>Pentapetalae</taxon>
        <taxon>asterids</taxon>
        <taxon>campanulids</taxon>
        <taxon>Asterales</taxon>
        <taxon>Asteraceae</taxon>
        <taxon>Asteroideae</taxon>
        <taxon>Heliantheae alliance</taxon>
        <taxon>Tageteae</taxon>
        <taxon>Tagetes</taxon>
    </lineage>
</organism>
<sequence length="95" mass="11048">MADHLKDVAAESNIAKEQPSKVIYAHSLYTFYLKCDIFWKDEFEHELMHFKNQALELPANVNAETVNQNEIGTGRPVKRRSEESARKLTRCMHNI</sequence>